<feature type="transmembrane region" description="Helical" evidence="2">
    <location>
        <begin position="223"/>
        <end position="239"/>
    </location>
</feature>
<protein>
    <recommendedName>
        <fullName evidence="5">O-antigen ligase</fullName>
    </recommendedName>
</protein>
<dbReference type="EMBL" id="QGKR01000195">
    <property type="protein sequence ID" value="PWR08649.1"/>
    <property type="molecule type" value="Genomic_DNA"/>
</dbReference>
<feature type="transmembrane region" description="Helical" evidence="2">
    <location>
        <begin position="399"/>
        <end position="415"/>
    </location>
</feature>
<keyword evidence="4" id="KW-1185">Reference proteome</keyword>
<feature type="transmembrane region" description="Helical" evidence="2">
    <location>
        <begin position="364"/>
        <end position="387"/>
    </location>
</feature>
<feature type="transmembrane region" description="Helical" evidence="2">
    <location>
        <begin position="154"/>
        <end position="178"/>
    </location>
</feature>
<dbReference type="PANTHER" id="PTHR37422">
    <property type="entry name" value="TEICHURONIC ACID BIOSYNTHESIS PROTEIN TUAE"/>
    <property type="match status" value="1"/>
</dbReference>
<dbReference type="RefSeq" id="WP_109817971.1">
    <property type="nucleotide sequence ID" value="NZ_QGKR01000195.1"/>
</dbReference>
<reference evidence="3 4" key="1">
    <citation type="submission" date="2018-05" db="EMBL/GenBank/DDBJ databases">
        <title>Micromonospora atacamensis sp. nov., a novel actinobacteria isolated from high altitude Atacama Desert soil.</title>
        <authorList>
            <person name="Carro L."/>
            <person name="Golinska P."/>
            <person name="Klenk H.-P."/>
            <person name="Goodfellow M."/>
        </authorList>
    </citation>
    <scope>NUCLEOTIDE SEQUENCE [LARGE SCALE GENOMIC DNA]</scope>
    <source>
        <strain evidence="3 4">5R2A7</strain>
    </source>
</reference>
<evidence type="ECO:0000256" key="2">
    <source>
        <dbReference type="SAM" id="Phobius"/>
    </source>
</evidence>
<evidence type="ECO:0000256" key="1">
    <source>
        <dbReference type="SAM" id="MobiDB-lite"/>
    </source>
</evidence>
<accession>A0A317D1T1</accession>
<proteinExistence type="predicted"/>
<dbReference type="OrthoDB" id="3405805at2"/>
<feature type="transmembrane region" description="Helical" evidence="2">
    <location>
        <begin position="283"/>
        <end position="306"/>
    </location>
</feature>
<dbReference type="Proteomes" id="UP000245410">
    <property type="component" value="Unassembled WGS sequence"/>
</dbReference>
<sequence length="467" mass="50170">MPTSRHERTATHLATAALALVAVKPLLDIGEKDAGGGIDLGVVLTAIGAALMIAAFGLVALGARRMPPRPLLLMAGGLALLLVMSAVSYLLVGARDDLLDLFNVRRYPIYGAHVEPTQAIPAEALRLIVGFAPIALLGLMLMRRSFISSRRIALVAGVVLLGAVVHCVLAWLQVAGVIPYSFYFELANWQKIGRASGGYYHPMSLGRLLIFSVFLIYVLKDRLWVPAAVRYALVGLFVATGAVSLHRFTIVCLVVIVAAFEARRVRDLIASRRAGGRVDRRSALLGGGAVAAVAAVVGGLWGGAIWERVRVALTEVGSLDVRSDTFMHGRGAIWNDVADILGRSSLDVWLFGFGYEPWDMHNDWLRVMVIWGLVGVVLTGAILVGLYRVVRASVGRSGRLALVVLFATLVIFGLTQKPLAYPYFLWLFFLGAMAVLAVDADADDGDRPERAVARPEGESVAGDGTIR</sequence>
<gene>
    <name evidence="3" type="ORF">DKT68_14705</name>
</gene>
<feature type="transmembrane region" description="Helical" evidence="2">
    <location>
        <begin position="245"/>
        <end position="262"/>
    </location>
</feature>
<dbReference type="InterPro" id="IPR051533">
    <property type="entry name" value="WaaL-like"/>
</dbReference>
<keyword evidence="2" id="KW-0812">Transmembrane</keyword>
<evidence type="ECO:0000313" key="4">
    <source>
        <dbReference type="Proteomes" id="UP000245410"/>
    </source>
</evidence>
<dbReference type="AlphaFoldDB" id="A0A317D1T1"/>
<comment type="caution">
    <text evidence="3">The sequence shown here is derived from an EMBL/GenBank/DDBJ whole genome shotgun (WGS) entry which is preliminary data.</text>
</comment>
<evidence type="ECO:0008006" key="5">
    <source>
        <dbReference type="Google" id="ProtNLM"/>
    </source>
</evidence>
<keyword evidence="2" id="KW-0472">Membrane</keyword>
<feature type="region of interest" description="Disordered" evidence="1">
    <location>
        <begin position="447"/>
        <end position="467"/>
    </location>
</feature>
<name>A0A317D1T1_9ACTN</name>
<feature type="transmembrane region" description="Helical" evidence="2">
    <location>
        <begin position="198"/>
        <end position="218"/>
    </location>
</feature>
<feature type="transmembrane region" description="Helical" evidence="2">
    <location>
        <begin position="421"/>
        <end position="440"/>
    </location>
</feature>
<feature type="transmembrane region" description="Helical" evidence="2">
    <location>
        <begin position="41"/>
        <end position="63"/>
    </location>
</feature>
<feature type="transmembrane region" description="Helical" evidence="2">
    <location>
        <begin position="70"/>
        <end position="92"/>
    </location>
</feature>
<organism evidence="3 4">
    <name type="scientific">Micromonospora acroterricola</name>
    <dbReference type="NCBI Taxonomy" id="2202421"/>
    <lineage>
        <taxon>Bacteria</taxon>
        <taxon>Bacillati</taxon>
        <taxon>Actinomycetota</taxon>
        <taxon>Actinomycetes</taxon>
        <taxon>Micromonosporales</taxon>
        <taxon>Micromonosporaceae</taxon>
        <taxon>Micromonospora</taxon>
    </lineage>
</organism>
<dbReference type="PANTHER" id="PTHR37422:SF21">
    <property type="entry name" value="EXOQ-LIKE PROTEIN"/>
    <property type="match status" value="1"/>
</dbReference>
<keyword evidence="2" id="KW-1133">Transmembrane helix</keyword>
<feature type="transmembrane region" description="Helical" evidence="2">
    <location>
        <begin position="124"/>
        <end position="142"/>
    </location>
</feature>
<feature type="compositionally biased region" description="Basic and acidic residues" evidence="1">
    <location>
        <begin position="447"/>
        <end position="457"/>
    </location>
</feature>
<evidence type="ECO:0000313" key="3">
    <source>
        <dbReference type="EMBL" id="PWR08649.1"/>
    </source>
</evidence>